<evidence type="ECO:0000256" key="2">
    <source>
        <dbReference type="ARBA" id="ARBA00022448"/>
    </source>
</evidence>
<evidence type="ECO:0000256" key="3">
    <source>
        <dbReference type="ARBA" id="ARBA00022475"/>
    </source>
</evidence>
<dbReference type="Proteomes" id="UP000479114">
    <property type="component" value="Plasmid unnamed1"/>
</dbReference>
<evidence type="ECO:0000259" key="8">
    <source>
        <dbReference type="PROSITE" id="PS50928"/>
    </source>
</evidence>
<feature type="transmembrane region" description="Helical" evidence="7">
    <location>
        <begin position="186"/>
        <end position="208"/>
    </location>
</feature>
<dbReference type="GO" id="GO:0055085">
    <property type="term" value="P:transmembrane transport"/>
    <property type="evidence" value="ECO:0007669"/>
    <property type="project" value="InterPro"/>
</dbReference>
<evidence type="ECO:0000256" key="7">
    <source>
        <dbReference type="SAM" id="Phobius"/>
    </source>
</evidence>
<keyword evidence="3" id="KW-1003">Cell membrane</keyword>
<reference evidence="9 10" key="1">
    <citation type="submission" date="2020-02" db="EMBL/GenBank/DDBJ databases">
        <title>Paenibacillus sp. nov., isolated from rhizosphere soil of tomato.</title>
        <authorList>
            <person name="Weon H.-Y."/>
            <person name="Lee S.A."/>
        </authorList>
    </citation>
    <scope>NUCLEOTIDE SEQUENCE [LARGE SCALE GENOMIC DNA]</scope>
    <source>
        <strain evidence="9 10">14171R-81</strain>
        <plasmid evidence="9 10">unnamed1</plasmid>
    </source>
</reference>
<dbReference type="GO" id="GO:0005886">
    <property type="term" value="C:plasma membrane"/>
    <property type="evidence" value="ECO:0007669"/>
    <property type="project" value="UniProtKB-SubCell"/>
</dbReference>
<feature type="transmembrane region" description="Helical" evidence="7">
    <location>
        <begin position="78"/>
        <end position="104"/>
    </location>
</feature>
<dbReference type="KEGG" id="prz:GZH47_31935"/>
<evidence type="ECO:0000256" key="6">
    <source>
        <dbReference type="ARBA" id="ARBA00023136"/>
    </source>
</evidence>
<keyword evidence="5 7" id="KW-1133">Transmembrane helix</keyword>
<accession>A0A6C0PAV8</accession>
<name>A0A6C0PAV8_9BACL</name>
<feature type="transmembrane region" description="Helical" evidence="7">
    <location>
        <begin position="20"/>
        <end position="42"/>
    </location>
</feature>
<protein>
    <submittedName>
        <fullName evidence="9">Carbohydrate ABC transporter permease</fullName>
    </submittedName>
</protein>
<evidence type="ECO:0000256" key="4">
    <source>
        <dbReference type="ARBA" id="ARBA00022692"/>
    </source>
</evidence>
<keyword evidence="9" id="KW-0614">Plasmid</keyword>
<dbReference type="PANTHER" id="PTHR43744">
    <property type="entry name" value="ABC TRANSPORTER PERMEASE PROTEIN MG189-RELATED-RELATED"/>
    <property type="match status" value="1"/>
</dbReference>
<evidence type="ECO:0000313" key="10">
    <source>
        <dbReference type="Proteomes" id="UP000479114"/>
    </source>
</evidence>
<proteinExistence type="predicted"/>
<evidence type="ECO:0000313" key="9">
    <source>
        <dbReference type="EMBL" id="QHW35505.1"/>
    </source>
</evidence>
<dbReference type="InterPro" id="IPR000515">
    <property type="entry name" value="MetI-like"/>
</dbReference>
<dbReference type="CDD" id="cd06261">
    <property type="entry name" value="TM_PBP2"/>
    <property type="match status" value="1"/>
</dbReference>
<feature type="transmembrane region" description="Helical" evidence="7">
    <location>
        <begin position="147"/>
        <end position="165"/>
    </location>
</feature>
<keyword evidence="4 7" id="KW-0812">Transmembrane</keyword>
<dbReference type="Gene3D" id="1.10.3720.10">
    <property type="entry name" value="MetI-like"/>
    <property type="match status" value="1"/>
</dbReference>
<dbReference type="SUPFAM" id="SSF161098">
    <property type="entry name" value="MetI-like"/>
    <property type="match status" value="1"/>
</dbReference>
<dbReference type="EMBL" id="CP048287">
    <property type="protein sequence ID" value="QHW35505.1"/>
    <property type="molecule type" value="Genomic_DNA"/>
</dbReference>
<sequence>MPQLFTNSALRHRLFDIANVVFMLIFSFIILYPFVNLIALSLNDGTDAARGGIYFYPRVFSLDSYKLLLQNQKLLDGILISILRVVVGTFSCLCATGLLAYIVTIRTFSGRKFLRLLFLVTMYFSGGLIPSYLLILSLHMTNTFSVYWIPSLINVYFMLIIASYMQNLPDSVSESARMDGASELGIYFRIIFPMSLPVFSATAVFSAVGHWNSWFDVVLYNSSGEWDTLQVYLTRMLLEVEALQTIRDQEQLHAMIGKVSPVTLRAATTIVVTLPIAMVYPFLQKYFVGGITLGAVKG</sequence>
<feature type="transmembrane region" description="Helical" evidence="7">
    <location>
        <begin position="262"/>
        <end position="283"/>
    </location>
</feature>
<comment type="subcellular location">
    <subcellularLocation>
        <location evidence="1">Cell membrane</location>
        <topology evidence="1">Multi-pass membrane protein</topology>
    </subcellularLocation>
</comment>
<feature type="transmembrane region" description="Helical" evidence="7">
    <location>
        <begin position="116"/>
        <end position="135"/>
    </location>
</feature>
<evidence type="ECO:0000256" key="1">
    <source>
        <dbReference type="ARBA" id="ARBA00004651"/>
    </source>
</evidence>
<dbReference type="RefSeq" id="WP_162645651.1">
    <property type="nucleotide sequence ID" value="NZ_CP048287.1"/>
</dbReference>
<organism evidence="9 10">
    <name type="scientific">Paenibacillus rhizovicinus</name>
    <dbReference type="NCBI Taxonomy" id="2704463"/>
    <lineage>
        <taxon>Bacteria</taxon>
        <taxon>Bacillati</taxon>
        <taxon>Bacillota</taxon>
        <taxon>Bacilli</taxon>
        <taxon>Bacillales</taxon>
        <taxon>Paenibacillaceae</taxon>
        <taxon>Paenibacillus</taxon>
    </lineage>
</organism>
<dbReference type="PANTHER" id="PTHR43744:SF9">
    <property type="entry name" value="POLYGALACTURONAN_RHAMNOGALACTURONAN TRANSPORT SYSTEM PERMEASE PROTEIN YTCP"/>
    <property type="match status" value="1"/>
</dbReference>
<keyword evidence="10" id="KW-1185">Reference proteome</keyword>
<geneLocation type="plasmid" evidence="9 10">
    <name>unnamed1</name>
</geneLocation>
<feature type="domain" description="ABC transmembrane type-1" evidence="8">
    <location>
        <begin position="78"/>
        <end position="280"/>
    </location>
</feature>
<evidence type="ECO:0000256" key="5">
    <source>
        <dbReference type="ARBA" id="ARBA00022989"/>
    </source>
</evidence>
<keyword evidence="6 7" id="KW-0472">Membrane</keyword>
<dbReference type="PROSITE" id="PS50928">
    <property type="entry name" value="ABC_TM1"/>
    <property type="match status" value="1"/>
</dbReference>
<gene>
    <name evidence="9" type="ORF">GZH47_31935</name>
</gene>
<dbReference type="AlphaFoldDB" id="A0A6C0PAV8"/>
<dbReference type="InterPro" id="IPR035906">
    <property type="entry name" value="MetI-like_sf"/>
</dbReference>
<keyword evidence="2" id="KW-0813">Transport</keyword>